<dbReference type="KEGG" id="mpsy:CEK71_09180"/>
<evidence type="ECO:0000313" key="2">
    <source>
        <dbReference type="Proteomes" id="UP000197019"/>
    </source>
</evidence>
<gene>
    <name evidence="1" type="ORF">CEK71_09180</name>
</gene>
<accession>A0A1Z4BYA6</accession>
<sequence>MSQQNGDSLTVFNVHGNNVCLIAAIHYNRKTLFVRHILTHAEYDKGKWKL</sequence>
<keyword evidence="2" id="KW-1185">Reference proteome</keyword>
<proteinExistence type="predicted"/>
<dbReference type="Proteomes" id="UP000197019">
    <property type="component" value="Chromosome"/>
</dbReference>
<dbReference type="InterPro" id="IPR018669">
    <property type="entry name" value="Toxin_HigB"/>
</dbReference>
<dbReference type="GO" id="GO:0004519">
    <property type="term" value="F:endonuclease activity"/>
    <property type="evidence" value="ECO:0007669"/>
    <property type="project" value="InterPro"/>
</dbReference>
<evidence type="ECO:0000313" key="1">
    <source>
        <dbReference type="EMBL" id="ASF46239.1"/>
    </source>
</evidence>
<dbReference type="EMBL" id="CP022129">
    <property type="protein sequence ID" value="ASF46239.1"/>
    <property type="molecule type" value="Genomic_DNA"/>
</dbReference>
<protein>
    <recommendedName>
        <fullName evidence="3">Type II toxin-antitoxin system HigB family toxin</fullName>
    </recommendedName>
</protein>
<dbReference type="GO" id="GO:0110001">
    <property type="term" value="C:toxin-antitoxin complex"/>
    <property type="evidence" value="ECO:0007669"/>
    <property type="project" value="InterPro"/>
</dbReference>
<evidence type="ECO:0008006" key="3">
    <source>
        <dbReference type="Google" id="ProtNLM"/>
    </source>
</evidence>
<dbReference type="GO" id="GO:0003723">
    <property type="term" value="F:RNA binding"/>
    <property type="evidence" value="ECO:0007669"/>
    <property type="project" value="InterPro"/>
</dbReference>
<reference evidence="1 2" key="1">
    <citation type="submission" date="2017-06" db="EMBL/GenBank/DDBJ databases">
        <title>Genome Sequencing of the methanotroph Methylovulum psychrotolerants str. HV10-M2 isolated from a high-altitude environment.</title>
        <authorList>
            <person name="Mateos-Rivera A."/>
        </authorList>
    </citation>
    <scope>NUCLEOTIDE SEQUENCE [LARGE SCALE GENOMIC DNA]</scope>
    <source>
        <strain evidence="1 2">HV10_M2</strain>
    </source>
</reference>
<organism evidence="1 2">
    <name type="scientific">Methylovulum psychrotolerans</name>
    <dbReference type="NCBI Taxonomy" id="1704499"/>
    <lineage>
        <taxon>Bacteria</taxon>
        <taxon>Pseudomonadati</taxon>
        <taxon>Pseudomonadota</taxon>
        <taxon>Gammaproteobacteria</taxon>
        <taxon>Methylococcales</taxon>
        <taxon>Methylococcaceae</taxon>
        <taxon>Methylovulum</taxon>
    </lineage>
</organism>
<dbReference type="Pfam" id="PF09907">
    <property type="entry name" value="HigB_toxin"/>
    <property type="match status" value="1"/>
</dbReference>
<name>A0A1Z4BYA6_9GAMM</name>
<dbReference type="AlphaFoldDB" id="A0A1Z4BYA6"/>
<dbReference type="OrthoDB" id="9799912at2"/>